<dbReference type="EMBL" id="JACGWL010000013">
    <property type="protein sequence ID" value="KAK4389766.1"/>
    <property type="molecule type" value="Genomic_DNA"/>
</dbReference>
<evidence type="ECO:0000313" key="2">
    <source>
        <dbReference type="Proteomes" id="UP001289374"/>
    </source>
</evidence>
<organism evidence="1 2">
    <name type="scientific">Sesamum angolense</name>
    <dbReference type="NCBI Taxonomy" id="2727404"/>
    <lineage>
        <taxon>Eukaryota</taxon>
        <taxon>Viridiplantae</taxon>
        <taxon>Streptophyta</taxon>
        <taxon>Embryophyta</taxon>
        <taxon>Tracheophyta</taxon>
        <taxon>Spermatophyta</taxon>
        <taxon>Magnoliopsida</taxon>
        <taxon>eudicotyledons</taxon>
        <taxon>Gunneridae</taxon>
        <taxon>Pentapetalae</taxon>
        <taxon>asterids</taxon>
        <taxon>lamiids</taxon>
        <taxon>Lamiales</taxon>
        <taxon>Pedaliaceae</taxon>
        <taxon>Sesamum</taxon>
    </lineage>
</organism>
<proteinExistence type="predicted"/>
<reference evidence="1" key="1">
    <citation type="submission" date="2020-06" db="EMBL/GenBank/DDBJ databases">
        <authorList>
            <person name="Li T."/>
            <person name="Hu X."/>
            <person name="Zhang T."/>
            <person name="Song X."/>
            <person name="Zhang H."/>
            <person name="Dai N."/>
            <person name="Sheng W."/>
            <person name="Hou X."/>
            <person name="Wei L."/>
        </authorList>
    </citation>
    <scope>NUCLEOTIDE SEQUENCE</scope>
    <source>
        <strain evidence="1">K16</strain>
        <tissue evidence="1">Leaf</tissue>
    </source>
</reference>
<protein>
    <submittedName>
        <fullName evidence="1">Uncharacterized protein</fullName>
    </submittedName>
</protein>
<name>A0AAE2BLG8_9LAMI</name>
<keyword evidence="2" id="KW-1185">Reference proteome</keyword>
<comment type="caution">
    <text evidence="1">The sequence shown here is derived from an EMBL/GenBank/DDBJ whole genome shotgun (WGS) entry which is preliminary data.</text>
</comment>
<dbReference type="Proteomes" id="UP001289374">
    <property type="component" value="Unassembled WGS sequence"/>
</dbReference>
<sequence>MAERILCAYHGIKMLSLVKKFDDLKAELDNDKYIDVILQSLRQSYDPFIINYNMNGLEKSINELINMMVQIVEMTHKFEPAVLVGEPSISKAKSNRAGCWKRKKKKAKIVATTTRAAGAPTALVGMGKEK</sequence>
<accession>A0AAE2BLG8</accession>
<dbReference type="AlphaFoldDB" id="A0AAE2BLG8"/>
<reference evidence="1" key="2">
    <citation type="journal article" date="2024" name="Plant">
        <title>Genomic evolution and insights into agronomic trait innovations of Sesamum species.</title>
        <authorList>
            <person name="Miao H."/>
            <person name="Wang L."/>
            <person name="Qu L."/>
            <person name="Liu H."/>
            <person name="Sun Y."/>
            <person name="Le M."/>
            <person name="Wang Q."/>
            <person name="Wei S."/>
            <person name="Zheng Y."/>
            <person name="Lin W."/>
            <person name="Duan Y."/>
            <person name="Cao H."/>
            <person name="Xiong S."/>
            <person name="Wang X."/>
            <person name="Wei L."/>
            <person name="Li C."/>
            <person name="Ma Q."/>
            <person name="Ju M."/>
            <person name="Zhao R."/>
            <person name="Li G."/>
            <person name="Mu C."/>
            <person name="Tian Q."/>
            <person name="Mei H."/>
            <person name="Zhang T."/>
            <person name="Gao T."/>
            <person name="Zhang H."/>
        </authorList>
    </citation>
    <scope>NUCLEOTIDE SEQUENCE</scope>
    <source>
        <strain evidence="1">K16</strain>
    </source>
</reference>
<gene>
    <name evidence="1" type="ORF">Sango_2313600</name>
</gene>
<evidence type="ECO:0000313" key="1">
    <source>
        <dbReference type="EMBL" id="KAK4389766.1"/>
    </source>
</evidence>